<name>E6SA99_INTC7</name>
<dbReference type="GO" id="GO:0016829">
    <property type="term" value="F:lyase activity"/>
    <property type="evidence" value="ECO:0007669"/>
    <property type="project" value="UniProtKB-KW"/>
</dbReference>
<dbReference type="HOGENOM" id="CLU_1127879_0_0_11"/>
<dbReference type="Gene3D" id="1.25.10.10">
    <property type="entry name" value="Leucine-rich Repeat Variant"/>
    <property type="match status" value="1"/>
</dbReference>
<evidence type="ECO:0000313" key="2">
    <source>
        <dbReference type="EMBL" id="ADU49347.1"/>
    </source>
</evidence>
<keyword evidence="3" id="KW-1185">Reference proteome</keyword>
<dbReference type="STRING" id="710696.Intca_2846"/>
<dbReference type="OrthoDB" id="712058at2"/>
<dbReference type="InterPro" id="IPR016024">
    <property type="entry name" value="ARM-type_fold"/>
</dbReference>
<feature type="coiled-coil region" evidence="1">
    <location>
        <begin position="218"/>
        <end position="245"/>
    </location>
</feature>
<evidence type="ECO:0000256" key="1">
    <source>
        <dbReference type="SAM" id="Coils"/>
    </source>
</evidence>
<evidence type="ECO:0000313" key="3">
    <source>
        <dbReference type="Proteomes" id="UP000008914"/>
    </source>
</evidence>
<dbReference type="RefSeq" id="WP_013493659.1">
    <property type="nucleotide sequence ID" value="NC_014830.1"/>
</dbReference>
<accession>E6SA99</accession>
<dbReference type="EMBL" id="CP002343">
    <property type="protein sequence ID" value="ADU49347.1"/>
    <property type="molecule type" value="Genomic_DNA"/>
</dbReference>
<dbReference type="Proteomes" id="UP000008914">
    <property type="component" value="Chromosome"/>
</dbReference>
<reference evidence="2 3" key="1">
    <citation type="journal article" date="2010" name="Stand. Genomic Sci.">
        <title>Complete genome sequence of Intrasporangium calvum type strain (7 KIP).</title>
        <authorList>
            <person name="Del Rio T.G."/>
            <person name="Chertkov O."/>
            <person name="Yasawong M."/>
            <person name="Lucas S."/>
            <person name="Deshpande S."/>
            <person name="Cheng J.F."/>
            <person name="Detter C."/>
            <person name="Tapia R."/>
            <person name="Han C."/>
            <person name="Goodwin L."/>
            <person name="Pitluck S."/>
            <person name="Liolios K."/>
            <person name="Ivanova N."/>
            <person name="Mavromatis K."/>
            <person name="Pati A."/>
            <person name="Chen A."/>
            <person name="Palaniappan K."/>
            <person name="Land M."/>
            <person name="Hauser L."/>
            <person name="Chang Y.J."/>
            <person name="Jeffries C.D."/>
            <person name="Rohde M."/>
            <person name="Pukall R."/>
            <person name="Sikorski J."/>
            <person name="Goker M."/>
            <person name="Woyke T."/>
            <person name="Bristow J."/>
            <person name="Eisen J.A."/>
            <person name="Markowitz V."/>
            <person name="Hugenholtz P."/>
            <person name="Kyrpides N.C."/>
            <person name="Klenk H.P."/>
            <person name="Lapidus A."/>
        </authorList>
    </citation>
    <scope>NUCLEOTIDE SEQUENCE [LARGE SCALE GENOMIC DNA]</scope>
    <source>
        <strain evidence="3">ATCC 23552 / DSM 43043 / JCM 3097 / NBRC 12989 / 7 KIP</strain>
    </source>
</reference>
<protein>
    <submittedName>
        <fullName evidence="2">PBS lyase HEAT domain protein repeat-containing protein</fullName>
    </submittedName>
</protein>
<organism evidence="2 3">
    <name type="scientific">Intrasporangium calvum (strain ATCC 23552 / DSM 43043 / JCM 3097 / NBRC 12989 / NCIMB 10167 / NRRL B-3866 / 7 KIP)</name>
    <dbReference type="NCBI Taxonomy" id="710696"/>
    <lineage>
        <taxon>Bacteria</taxon>
        <taxon>Bacillati</taxon>
        <taxon>Actinomycetota</taxon>
        <taxon>Actinomycetes</taxon>
        <taxon>Micrococcales</taxon>
        <taxon>Intrasporangiaceae</taxon>
        <taxon>Intrasporangium</taxon>
    </lineage>
</organism>
<sequence>MISKSNKDEFQEFLHSPRMQRFREQDPSMSRARALYLEAGADLLASLRAAGYKLDSVGDLRNSSKPYRDAIPILIEALHGITYLPLVEDVLRTLAVKFAARQVAPLFLKLFREPPAHLVDPTAGPDADPPQERIRWVIGNGLGILANPAISDELIELALDVKYGRARARIVWGLPRTRHPRVPSVLMSLLNDREISIVGYAIEGLGKLGHVPARDFIASKLSDQAEHVQSEARKALKQIDRVVQQR</sequence>
<gene>
    <name evidence="2" type="ordered locus">Intca_2846</name>
</gene>
<keyword evidence="1" id="KW-0175">Coiled coil</keyword>
<dbReference type="AlphaFoldDB" id="E6SA99"/>
<dbReference type="eggNOG" id="COG1413">
    <property type="taxonomic scope" value="Bacteria"/>
</dbReference>
<dbReference type="InterPro" id="IPR011989">
    <property type="entry name" value="ARM-like"/>
</dbReference>
<proteinExistence type="predicted"/>
<keyword evidence="2" id="KW-0456">Lyase</keyword>
<dbReference type="SUPFAM" id="SSF48371">
    <property type="entry name" value="ARM repeat"/>
    <property type="match status" value="1"/>
</dbReference>
<dbReference type="KEGG" id="ica:Intca_2846"/>